<name>A0A6J5FB20_9BURK</name>
<dbReference type="RefSeq" id="WP_175233007.1">
    <property type="nucleotide sequence ID" value="NZ_CADIKH010000115.1"/>
</dbReference>
<dbReference type="PANTHER" id="PTHR37310:SF1">
    <property type="entry name" value="CYTOPLASMIC PROTEIN"/>
    <property type="match status" value="1"/>
</dbReference>
<dbReference type="InterPro" id="IPR005560">
    <property type="entry name" value="Csp_YhjQ"/>
</dbReference>
<protein>
    <recommendedName>
        <fullName evidence="4">Cysteine-rich protein YhjQ</fullName>
    </recommendedName>
</protein>
<feature type="chain" id="PRO_5026695442" description="Cysteine-rich protein YhjQ" evidence="1">
    <location>
        <begin position="27"/>
        <end position="146"/>
    </location>
</feature>
<keyword evidence="3" id="KW-1185">Reference proteome</keyword>
<dbReference type="Pfam" id="PF03860">
    <property type="entry name" value="Csp"/>
    <property type="match status" value="1"/>
</dbReference>
<gene>
    <name evidence="2" type="ORF">LMG29542_07793</name>
</gene>
<organism evidence="2 3">
    <name type="scientific">Paraburkholderia humisilvae</name>
    <dbReference type="NCBI Taxonomy" id="627669"/>
    <lineage>
        <taxon>Bacteria</taxon>
        <taxon>Pseudomonadati</taxon>
        <taxon>Pseudomonadota</taxon>
        <taxon>Betaproteobacteria</taxon>
        <taxon>Burkholderiales</taxon>
        <taxon>Burkholderiaceae</taxon>
        <taxon>Paraburkholderia</taxon>
    </lineage>
</organism>
<evidence type="ECO:0000313" key="3">
    <source>
        <dbReference type="Proteomes" id="UP000494363"/>
    </source>
</evidence>
<reference evidence="2 3" key="1">
    <citation type="submission" date="2020-04" db="EMBL/GenBank/DDBJ databases">
        <authorList>
            <person name="De Canck E."/>
        </authorList>
    </citation>
    <scope>NUCLEOTIDE SEQUENCE [LARGE SCALE GENOMIC DNA]</scope>
    <source>
        <strain evidence="2 3">LMG 29542</strain>
    </source>
</reference>
<evidence type="ECO:0000256" key="1">
    <source>
        <dbReference type="SAM" id="SignalP"/>
    </source>
</evidence>
<dbReference type="Proteomes" id="UP000494363">
    <property type="component" value="Unassembled WGS sequence"/>
</dbReference>
<dbReference type="Gene3D" id="1.20.1270.360">
    <property type="match status" value="1"/>
</dbReference>
<dbReference type="AlphaFoldDB" id="A0A6J5FB20"/>
<dbReference type="InterPro" id="IPR030913">
    <property type="entry name" value="Csp1_Cys_rich"/>
</dbReference>
<dbReference type="PANTHER" id="PTHR37310">
    <property type="entry name" value="CYTOPLASMIC PROTEIN-RELATED"/>
    <property type="match status" value="1"/>
</dbReference>
<keyword evidence="1" id="KW-0732">Signal</keyword>
<proteinExistence type="predicted"/>
<feature type="signal peptide" evidence="1">
    <location>
        <begin position="1"/>
        <end position="26"/>
    </location>
</feature>
<dbReference type="NCBIfam" id="TIGR04401">
    <property type="entry name" value="TAT_Cys_rich"/>
    <property type="match status" value="1"/>
</dbReference>
<dbReference type="EMBL" id="CADIKH010000115">
    <property type="protein sequence ID" value="CAB3774415.1"/>
    <property type="molecule type" value="Genomic_DNA"/>
</dbReference>
<sequence>MDRREALLGSGMLALSALALAGRASAEEGTHMLHDGGRYTTLAKAAASCVSTGQVCMRHCLDLMASGNTEFAACSKSVSQMLTLCTALQGLANQDSHYVPDLVKVATNACNDCEQSCEKHADKHEPCKACMESCRACVKACREFGV</sequence>
<evidence type="ECO:0000313" key="2">
    <source>
        <dbReference type="EMBL" id="CAB3774415.1"/>
    </source>
</evidence>
<accession>A0A6J5FB20</accession>
<evidence type="ECO:0008006" key="4">
    <source>
        <dbReference type="Google" id="ProtNLM"/>
    </source>
</evidence>